<dbReference type="Proteomes" id="UP001169242">
    <property type="component" value="Unassembled WGS sequence"/>
</dbReference>
<feature type="transmembrane region" description="Helical" evidence="1">
    <location>
        <begin position="142"/>
        <end position="160"/>
    </location>
</feature>
<keyword evidence="1" id="KW-0472">Membrane</keyword>
<keyword evidence="1" id="KW-1133">Transmembrane helix</keyword>
<feature type="transmembrane region" description="Helical" evidence="1">
    <location>
        <begin position="75"/>
        <end position="103"/>
    </location>
</feature>
<dbReference type="RefSeq" id="WP_271012362.1">
    <property type="nucleotide sequence ID" value="NZ_JAQIFT010000045.1"/>
</dbReference>
<dbReference type="EMBL" id="JAQIFT010000045">
    <property type="protein sequence ID" value="MDA3732082.1"/>
    <property type="molecule type" value="Genomic_DNA"/>
</dbReference>
<protein>
    <submittedName>
        <fullName evidence="2">Metal-dependent hydrolase</fullName>
    </submittedName>
</protein>
<dbReference type="GO" id="GO:0016787">
    <property type="term" value="F:hydrolase activity"/>
    <property type="evidence" value="ECO:0007669"/>
    <property type="project" value="UniProtKB-KW"/>
</dbReference>
<name>A0AA42DMT8_9FIRM</name>
<keyword evidence="1" id="KW-0812">Transmembrane</keyword>
<dbReference type="Pfam" id="PF04307">
    <property type="entry name" value="YdjM"/>
    <property type="match status" value="1"/>
</dbReference>
<accession>A0AA42DMT8</accession>
<reference evidence="2" key="1">
    <citation type="journal article" date="2023" name="Int. J. Syst. Evol. Microbiol.">
        <title>&lt;i&gt;Holtiella tumoricola&lt;/i&gt; gen. nov. sp. nov., isolated from a human clinical sample.</title>
        <authorList>
            <person name="Allen-Vercoe E."/>
            <person name="Daigneault M.C."/>
            <person name="Vancuren S.J."/>
            <person name="Cochrane K."/>
            <person name="O'Neal L.L."/>
            <person name="Sankaranarayanan K."/>
            <person name="Lawson P.A."/>
        </authorList>
    </citation>
    <scope>NUCLEOTIDE SEQUENCE</scope>
    <source>
        <strain evidence="2">CC70A</strain>
    </source>
</reference>
<dbReference type="PANTHER" id="PTHR35531">
    <property type="entry name" value="INNER MEMBRANE PROTEIN YBCI-RELATED"/>
    <property type="match status" value="1"/>
</dbReference>
<dbReference type="InterPro" id="IPR007404">
    <property type="entry name" value="YdjM-like"/>
</dbReference>
<organism evidence="2 3">
    <name type="scientific">Holtiella tumoricola</name>
    <dbReference type="NCBI Taxonomy" id="3018743"/>
    <lineage>
        <taxon>Bacteria</taxon>
        <taxon>Bacillati</taxon>
        <taxon>Bacillota</taxon>
        <taxon>Clostridia</taxon>
        <taxon>Lachnospirales</taxon>
        <taxon>Cellulosilyticaceae</taxon>
        <taxon>Holtiella</taxon>
    </lineage>
</organism>
<comment type="caution">
    <text evidence="2">The sequence shown here is derived from an EMBL/GenBank/DDBJ whole genome shotgun (WGS) entry which is preliminary data.</text>
</comment>
<keyword evidence="2" id="KW-0378">Hydrolase</keyword>
<keyword evidence="3" id="KW-1185">Reference proteome</keyword>
<gene>
    <name evidence="2" type="ORF">PBV87_11370</name>
</gene>
<dbReference type="AlphaFoldDB" id="A0AA42DMT8"/>
<evidence type="ECO:0000256" key="1">
    <source>
        <dbReference type="SAM" id="Phobius"/>
    </source>
</evidence>
<proteinExistence type="predicted"/>
<evidence type="ECO:0000313" key="3">
    <source>
        <dbReference type="Proteomes" id="UP001169242"/>
    </source>
</evidence>
<evidence type="ECO:0000313" key="2">
    <source>
        <dbReference type="EMBL" id="MDA3732082.1"/>
    </source>
</evidence>
<dbReference type="PANTHER" id="PTHR35531:SF1">
    <property type="entry name" value="INNER MEMBRANE PROTEIN YBCI-RELATED"/>
    <property type="match status" value="1"/>
</dbReference>
<sequence>MTYKTHIVGGIVLAGVIHQHFFTLSELEFTCYYIGATAGSLLPDIDHPQSFISQQMSLLHYPFKKLGHRKGTHSLLGLGIMWGIVYSLFGTNYVGLGVVLGYLSHLLLDMLNPKGVPLLYPFTKYKYKIIGKIHTGERGEEIVYFILMVALLFLVVKGLSQISFLGL</sequence>